<evidence type="ECO:0000259" key="8">
    <source>
        <dbReference type="PROSITE" id="PS50850"/>
    </source>
</evidence>
<evidence type="ECO:0000256" key="4">
    <source>
        <dbReference type="ARBA" id="ARBA00022989"/>
    </source>
</evidence>
<sequence>MNKSENIQTNRTEDGGLPPRQRHMVLGIMMAGTTAACISQSMMIAALPTIMQEFLVGAGLAQLITTAYIFTLGLFSAMSAYLVSKLDARRLFFIAMVGFIVGCCASLFATNYPVLLASRLVQAIGAGILLPLIQVVALSVYPKSQYGKAMGIVGIIIGFAPAIGPAISGSIVDAWGWRAVFVALGTVSAVVTLLAIPFLPNVMRKPATHQRFDALSAVLFSFGAICLLAATACIEQSGWGVVAAASIALGAVLLFAFARRQLRIPNPLLKLSCFANRQFTVGLVLVLLGNLSFMAASIMVPLFVQDVQGASAAVSGLAILPGAVLLGFLNPITGRLLDSHGPWPLLVAGCALLLGGTLAFVACDAETPLWVVTVLYGVRICGVACLQMPMTAYASKQLSGDDVAQGTAIITSIRQISSALLSSVLIGIMALASSGDLGIDAHGFGVSFSILAALTIVGFVFGAVFLPKRRKASGRR</sequence>
<dbReference type="Pfam" id="PF07690">
    <property type="entry name" value="MFS_1"/>
    <property type="match status" value="1"/>
</dbReference>
<dbReference type="SUPFAM" id="SSF103473">
    <property type="entry name" value="MFS general substrate transporter"/>
    <property type="match status" value="1"/>
</dbReference>
<keyword evidence="2" id="KW-0813">Transport</keyword>
<evidence type="ECO:0000256" key="2">
    <source>
        <dbReference type="ARBA" id="ARBA00022448"/>
    </source>
</evidence>
<keyword evidence="5 7" id="KW-0472">Membrane</keyword>
<comment type="caution">
    <text evidence="9">The sequence shown here is derived from an EMBL/GenBank/DDBJ whole genome shotgun (WGS) entry which is preliminary data.</text>
</comment>
<evidence type="ECO:0000256" key="5">
    <source>
        <dbReference type="ARBA" id="ARBA00023136"/>
    </source>
</evidence>
<dbReference type="InterPro" id="IPR011701">
    <property type="entry name" value="MFS"/>
</dbReference>
<dbReference type="Gene3D" id="1.20.1720.10">
    <property type="entry name" value="Multidrug resistance protein D"/>
    <property type="match status" value="1"/>
</dbReference>
<feature type="transmembrane region" description="Helical" evidence="7">
    <location>
        <begin position="368"/>
        <end position="386"/>
    </location>
</feature>
<dbReference type="AlphaFoldDB" id="A0A369LR24"/>
<dbReference type="GO" id="GO:0005886">
    <property type="term" value="C:plasma membrane"/>
    <property type="evidence" value="ECO:0007669"/>
    <property type="project" value="UniProtKB-SubCell"/>
</dbReference>
<evidence type="ECO:0000256" key="7">
    <source>
        <dbReference type="SAM" id="Phobius"/>
    </source>
</evidence>
<feature type="region of interest" description="Disordered" evidence="6">
    <location>
        <begin position="1"/>
        <end position="20"/>
    </location>
</feature>
<feature type="transmembrane region" description="Helical" evidence="7">
    <location>
        <begin position="279"/>
        <end position="304"/>
    </location>
</feature>
<feature type="transmembrane region" description="Helical" evidence="7">
    <location>
        <begin position="25"/>
        <end position="47"/>
    </location>
</feature>
<dbReference type="GO" id="GO:0022857">
    <property type="term" value="F:transmembrane transporter activity"/>
    <property type="evidence" value="ECO:0007669"/>
    <property type="project" value="InterPro"/>
</dbReference>
<dbReference type="Proteomes" id="UP000253975">
    <property type="component" value="Unassembled WGS sequence"/>
</dbReference>
<evidence type="ECO:0000313" key="10">
    <source>
        <dbReference type="Proteomes" id="UP000253975"/>
    </source>
</evidence>
<reference evidence="9 10" key="1">
    <citation type="journal article" date="2018" name="Elife">
        <title>Discovery and characterization of a prevalent human gut bacterial enzyme sufficient for the inactivation of a family of plant toxins.</title>
        <authorList>
            <person name="Koppel N."/>
            <person name="Bisanz J.E."/>
            <person name="Pandelia M.E."/>
            <person name="Turnbaugh P.J."/>
            <person name="Balskus E.P."/>
        </authorList>
    </citation>
    <scope>NUCLEOTIDE SEQUENCE [LARGE SCALE GENOMIC DNA]</scope>
    <source>
        <strain evidence="9 10">OB21 GAM31</strain>
    </source>
</reference>
<dbReference type="PANTHER" id="PTHR42718:SF9">
    <property type="entry name" value="MAJOR FACILITATOR SUPERFAMILY MULTIDRUG TRANSPORTER MFSC"/>
    <property type="match status" value="1"/>
</dbReference>
<name>A0A369LR24_9ACTN</name>
<organism evidence="9 10">
    <name type="scientific">Slackia isoflavoniconvertens</name>
    <dbReference type="NCBI Taxonomy" id="572010"/>
    <lineage>
        <taxon>Bacteria</taxon>
        <taxon>Bacillati</taxon>
        <taxon>Actinomycetota</taxon>
        <taxon>Coriobacteriia</taxon>
        <taxon>Eggerthellales</taxon>
        <taxon>Eggerthellaceae</taxon>
        <taxon>Slackia</taxon>
    </lineage>
</organism>
<feature type="transmembrane region" description="Helical" evidence="7">
    <location>
        <begin position="120"/>
        <end position="142"/>
    </location>
</feature>
<protein>
    <submittedName>
        <fullName evidence="9">MFS transporter</fullName>
    </submittedName>
</protein>
<evidence type="ECO:0000313" key="9">
    <source>
        <dbReference type="EMBL" id="RDB60706.1"/>
    </source>
</evidence>
<dbReference type="PROSITE" id="PS50850">
    <property type="entry name" value="MFS"/>
    <property type="match status" value="1"/>
</dbReference>
<gene>
    <name evidence="9" type="ORF">C1881_02170</name>
</gene>
<keyword evidence="4 7" id="KW-1133">Transmembrane helix</keyword>
<feature type="transmembrane region" description="Helical" evidence="7">
    <location>
        <begin position="310"/>
        <end position="329"/>
    </location>
</feature>
<comment type="subcellular location">
    <subcellularLocation>
        <location evidence="1">Cell membrane</location>
        <topology evidence="1">Multi-pass membrane protein</topology>
    </subcellularLocation>
</comment>
<feature type="transmembrane region" description="Helical" evidence="7">
    <location>
        <begin position="179"/>
        <end position="200"/>
    </location>
</feature>
<proteinExistence type="predicted"/>
<dbReference type="InterPro" id="IPR036259">
    <property type="entry name" value="MFS_trans_sf"/>
</dbReference>
<feature type="transmembrane region" description="Helical" evidence="7">
    <location>
        <begin position="59"/>
        <end position="84"/>
    </location>
</feature>
<evidence type="ECO:0000256" key="6">
    <source>
        <dbReference type="SAM" id="MobiDB-lite"/>
    </source>
</evidence>
<dbReference type="PANTHER" id="PTHR42718">
    <property type="entry name" value="MAJOR FACILITATOR SUPERFAMILY MULTIDRUG TRANSPORTER MFSC"/>
    <property type="match status" value="1"/>
</dbReference>
<evidence type="ECO:0000256" key="3">
    <source>
        <dbReference type="ARBA" id="ARBA00022692"/>
    </source>
</evidence>
<feature type="transmembrane region" description="Helical" evidence="7">
    <location>
        <begin position="444"/>
        <end position="466"/>
    </location>
</feature>
<feature type="transmembrane region" description="Helical" evidence="7">
    <location>
        <begin position="212"/>
        <end position="232"/>
    </location>
</feature>
<feature type="domain" description="Major facilitator superfamily (MFS) profile" evidence="8">
    <location>
        <begin position="25"/>
        <end position="470"/>
    </location>
</feature>
<evidence type="ECO:0000256" key="1">
    <source>
        <dbReference type="ARBA" id="ARBA00004651"/>
    </source>
</evidence>
<dbReference type="PRINTS" id="PR01036">
    <property type="entry name" value="TCRTETB"/>
</dbReference>
<dbReference type="InterPro" id="IPR020846">
    <property type="entry name" value="MFS_dom"/>
</dbReference>
<feature type="compositionally biased region" description="Polar residues" evidence="6">
    <location>
        <begin position="1"/>
        <end position="10"/>
    </location>
</feature>
<feature type="transmembrane region" description="Helical" evidence="7">
    <location>
        <begin position="407"/>
        <end position="432"/>
    </location>
</feature>
<dbReference type="Gene3D" id="1.20.1250.20">
    <property type="entry name" value="MFS general substrate transporter like domains"/>
    <property type="match status" value="1"/>
</dbReference>
<dbReference type="RefSeq" id="WP_114614890.1">
    <property type="nucleotide sequence ID" value="NZ_PPTO01000002.1"/>
</dbReference>
<dbReference type="EMBL" id="PPTO01000002">
    <property type="protein sequence ID" value="RDB60706.1"/>
    <property type="molecule type" value="Genomic_DNA"/>
</dbReference>
<feature type="transmembrane region" description="Helical" evidence="7">
    <location>
        <begin position="91"/>
        <end position="114"/>
    </location>
</feature>
<keyword evidence="3 7" id="KW-0812">Transmembrane</keyword>
<feature type="transmembrane region" description="Helical" evidence="7">
    <location>
        <begin position="341"/>
        <end position="362"/>
    </location>
</feature>
<accession>A0A369LR24</accession>
<feature type="transmembrane region" description="Helical" evidence="7">
    <location>
        <begin position="238"/>
        <end position="258"/>
    </location>
</feature>
<feature type="transmembrane region" description="Helical" evidence="7">
    <location>
        <begin position="149"/>
        <end position="167"/>
    </location>
</feature>